<dbReference type="InterPro" id="IPR042268">
    <property type="entry name" value="BamC_C"/>
</dbReference>
<dbReference type="OrthoDB" id="6199301at2"/>
<dbReference type="Pfam" id="PF06804">
    <property type="entry name" value="Lipoprotein_18"/>
    <property type="match status" value="1"/>
</dbReference>
<evidence type="ECO:0000313" key="2">
    <source>
        <dbReference type="Proteomes" id="UP000185639"/>
    </source>
</evidence>
<dbReference type="Proteomes" id="UP000185639">
    <property type="component" value="Unassembled WGS sequence"/>
</dbReference>
<protein>
    <submittedName>
        <fullName evidence="1">Outer membrane protein assembly factor BamC</fullName>
    </submittedName>
</protein>
<evidence type="ECO:0000313" key="1">
    <source>
        <dbReference type="EMBL" id="SIS94068.1"/>
    </source>
</evidence>
<sequence length="213" mass="23676">MRLILLSALAVFSTGCSWILGDNQALSYLDAQEAAETQVPEGMTLNTYDRFPVPDLEGNPGPGEEFKIPVPAPLTVAREDSEPTSLSDFKRELNPRFVRDGAGTLTLQIDARFALSWSRVADALAATDVKLTDLNRSIGTYFLELPNPAAEEDDRSWWGRLWGEKIEEVLPYQLKMVEAGDGVYLTLQEDAETLAEDSLTRDLLTQVKLQLEK</sequence>
<dbReference type="RefSeq" id="WP_076516132.1">
    <property type="nucleotide sequence ID" value="NZ_FTOH01000006.1"/>
</dbReference>
<name>A0A1N7N732_9GAMM</name>
<organism evidence="1 2">
    <name type="scientific">Thalassolituus maritimus</name>
    <dbReference type="NCBI Taxonomy" id="484498"/>
    <lineage>
        <taxon>Bacteria</taxon>
        <taxon>Pseudomonadati</taxon>
        <taxon>Pseudomonadota</taxon>
        <taxon>Gammaproteobacteria</taxon>
        <taxon>Oceanospirillales</taxon>
        <taxon>Oceanospirillaceae</taxon>
        <taxon>Thalassolituus</taxon>
    </lineage>
</organism>
<dbReference type="AlphaFoldDB" id="A0A1N7N732"/>
<dbReference type="Gene3D" id="3.30.310.170">
    <property type="entry name" value="Outer membrane protein assembly factor BamC"/>
    <property type="match status" value="1"/>
</dbReference>
<dbReference type="STRING" id="484498.SAMN05421686_106221"/>
<dbReference type="EMBL" id="FTOH01000006">
    <property type="protein sequence ID" value="SIS94068.1"/>
    <property type="molecule type" value="Genomic_DNA"/>
</dbReference>
<proteinExistence type="predicted"/>
<reference evidence="2" key="1">
    <citation type="submission" date="2017-01" db="EMBL/GenBank/DDBJ databases">
        <authorList>
            <person name="Varghese N."/>
            <person name="Submissions S."/>
        </authorList>
    </citation>
    <scope>NUCLEOTIDE SEQUENCE [LARGE SCALE GENOMIC DNA]</scope>
    <source>
        <strain evidence="2">DSM 24913</strain>
    </source>
</reference>
<gene>
    <name evidence="1" type="ORF">SAMN05421686_106221</name>
</gene>
<dbReference type="InterPro" id="IPR010653">
    <property type="entry name" value="NlpB/DapX"/>
</dbReference>
<dbReference type="PROSITE" id="PS51257">
    <property type="entry name" value="PROKAR_LIPOPROTEIN"/>
    <property type="match status" value="1"/>
</dbReference>
<accession>A0A1N7N732</accession>
<keyword evidence="2" id="KW-1185">Reference proteome</keyword>